<evidence type="ECO:0000259" key="2">
    <source>
        <dbReference type="Pfam" id="PF14517"/>
    </source>
</evidence>
<dbReference type="SUPFAM" id="SSF50934">
    <property type="entry name" value="Tachylectin-2"/>
    <property type="match status" value="2"/>
</dbReference>
<proteinExistence type="predicted"/>
<organism evidence="4 5">
    <name type="scientific">Lentzea alba</name>
    <dbReference type="NCBI Taxonomy" id="2714351"/>
    <lineage>
        <taxon>Bacteria</taxon>
        <taxon>Bacillati</taxon>
        <taxon>Actinomycetota</taxon>
        <taxon>Actinomycetes</taxon>
        <taxon>Pseudonocardiales</taxon>
        <taxon>Pseudonocardiaceae</taxon>
        <taxon>Lentzea</taxon>
    </lineage>
</organism>
<dbReference type="Proteomes" id="UP000481360">
    <property type="component" value="Unassembled WGS sequence"/>
</dbReference>
<feature type="compositionally biased region" description="Low complexity" evidence="1">
    <location>
        <begin position="897"/>
        <end position="909"/>
    </location>
</feature>
<sequence>MQISLAAAIGIVGLPVLNSANNVANAVETVSCAQTANVYVGIANSNDFRLRKMTYPADGYPNWVSDDGIGWGWNERFMSGPNGYLWFIETDGELRRHQWTGSGWANGGISELIASGWVGWDQAAYHFRVTVDQKNNIYAAEASGELTFHKYDEATKTLPRKVIATGWNRYDQIFAAGDGVIYARDRNINDGTLYRFKYNPDTNQWFNYDAKAWQAEPWGRSIGTGWNGYKQLSSPGGDIIYGTFPGGETWWYRYLPKEGKEGLNASGDWKSQITTWNNVDEIAPAIDSCTLGDYATDVDCAVNAKLWGSQNNDQLWMRALNEPETGVNSWQKPQHLGNGWNSWRFMAGAKGYKFFIQPNGEFRFHRWMEPQGQPGYWDNGGISQVAETGWVGWDNPAYHNRVTVDSNNHVYAALANGQLEFNVFDEVSKKLTQKQIIDDGWGKYDQVFAAGDGVLYARDPSIQDGTLYRFHYDWKNRRWIDYARNVGWGWNPFTQILSPGGDVVLGKWGNDIWWYRFDNTKKEFTTTAEGEPKKRIAWWADLKEVMVDIDSCKLTTPEKITPPASVPAPQNERAQMIYNEAKSRFEVAYVTDAGVLRRGWQSISGAEEMMFQGIPGANFTGRASVALQNDNRLVAAARGTNAQARSYTQKQGGLDTDWNQPQDLNGALFTDPIVVRGKNKVLTAFALDGANKLWFAEQYGVDGAFKTWRKAEYTTDYNMTSDMTILPVTGGFEIAYRNPTGTLAVKKFANGKLETQRVAAGIAGAGTPGAVVFDDGKVQLVSRDVDGKLYTTREGANGVFPAWTNIGGALEFTGSPGVLLNAFGIVEVVIRDNTNVVHRGGQTAPGSATWRVWDNTLRTAPMDPSFAASPSGEQRIFWREAAQYYLLDAPAYTSDQSAAMSAQAAQSEELSAKEVTPEVTQGELK</sequence>
<evidence type="ECO:0000313" key="5">
    <source>
        <dbReference type="Proteomes" id="UP000481360"/>
    </source>
</evidence>
<evidence type="ECO:0000313" key="4">
    <source>
        <dbReference type="EMBL" id="NGY63643.1"/>
    </source>
</evidence>
<dbReference type="SUPFAM" id="SSF89372">
    <property type="entry name" value="Fucose-specific lectin"/>
    <property type="match status" value="1"/>
</dbReference>
<protein>
    <recommendedName>
        <fullName evidence="6">Tachylectin</fullName>
    </recommendedName>
</protein>
<evidence type="ECO:0000259" key="3">
    <source>
        <dbReference type="Pfam" id="PF26607"/>
    </source>
</evidence>
<feature type="region of interest" description="Disordered" evidence="1">
    <location>
        <begin position="897"/>
        <end position="925"/>
    </location>
</feature>
<dbReference type="InterPro" id="IPR058502">
    <property type="entry name" value="PLL-like_beta-prop"/>
</dbReference>
<feature type="domain" description="PLL-like beta propeller" evidence="3">
    <location>
        <begin position="576"/>
        <end position="704"/>
    </location>
</feature>
<keyword evidence="5" id="KW-1185">Reference proteome</keyword>
<feature type="domain" description="Tachylectin 2" evidence="2">
    <location>
        <begin position="49"/>
        <end position="259"/>
    </location>
</feature>
<dbReference type="AlphaFoldDB" id="A0A7C9RWT0"/>
<gene>
    <name evidence="4" type="ORF">G7043_32465</name>
</gene>
<accession>A0A7C9RWT0</accession>
<dbReference type="EMBL" id="JAAMPJ010000010">
    <property type="protein sequence ID" value="NGY63643.1"/>
    <property type="molecule type" value="Genomic_DNA"/>
</dbReference>
<dbReference type="InterPro" id="IPR036813">
    <property type="entry name" value="Tachylectin2_sf"/>
</dbReference>
<comment type="caution">
    <text evidence="4">The sequence shown here is derived from an EMBL/GenBank/DDBJ whole genome shotgun (WGS) entry which is preliminary data.</text>
</comment>
<reference evidence="4 5" key="1">
    <citation type="submission" date="2020-03" db="EMBL/GenBank/DDBJ databases">
        <title>Isolation and identification of active actinomycetes.</title>
        <authorList>
            <person name="Sun X."/>
        </authorList>
    </citation>
    <scope>NUCLEOTIDE SEQUENCE [LARGE SCALE GENOMIC DNA]</scope>
    <source>
        <strain evidence="4 5">NEAU-D13</strain>
    </source>
</reference>
<dbReference type="RefSeq" id="WP_166052230.1">
    <property type="nucleotide sequence ID" value="NZ_JAAMPJ010000010.1"/>
</dbReference>
<dbReference type="Gene3D" id="2.115.10.10">
    <property type="entry name" value="Tachylectin 2"/>
    <property type="match status" value="2"/>
</dbReference>
<evidence type="ECO:0008006" key="6">
    <source>
        <dbReference type="Google" id="ProtNLM"/>
    </source>
</evidence>
<dbReference type="Pfam" id="PF14517">
    <property type="entry name" value="Tachylectin"/>
    <property type="match status" value="2"/>
</dbReference>
<evidence type="ECO:0000256" key="1">
    <source>
        <dbReference type="SAM" id="MobiDB-lite"/>
    </source>
</evidence>
<feature type="domain" description="PLL-like beta propeller" evidence="3">
    <location>
        <begin position="768"/>
        <end position="881"/>
    </location>
</feature>
<dbReference type="InterPro" id="IPR023294">
    <property type="entry name" value="Tachylectin2"/>
</dbReference>
<dbReference type="Pfam" id="PF26607">
    <property type="entry name" value="DUF8189"/>
    <property type="match status" value="2"/>
</dbReference>
<name>A0A7C9RWT0_9PSEU</name>
<feature type="domain" description="Tachylectin 2" evidence="2">
    <location>
        <begin position="321"/>
        <end position="522"/>
    </location>
</feature>